<evidence type="ECO:0000313" key="3">
    <source>
        <dbReference type="Proteomes" id="UP001338137"/>
    </source>
</evidence>
<sequence length="59" mass="6276">MFLLVEKRGQPSEWAATGWKEAEPAKIAGSGWGKQQTLSEPAKKAGSSLEGGCIWAEVS</sequence>
<name>A0ABU6G9R9_9BACL</name>
<accession>A0ABU6G9R9</accession>
<dbReference type="EMBL" id="JARLKY010000079">
    <property type="protein sequence ID" value="MEC0230686.1"/>
    <property type="molecule type" value="Genomic_DNA"/>
</dbReference>
<dbReference type="Proteomes" id="UP001338137">
    <property type="component" value="Unassembled WGS sequence"/>
</dbReference>
<comment type="caution">
    <text evidence="2">The sequence shown here is derived from an EMBL/GenBank/DDBJ whole genome shotgun (WGS) entry which is preliminary data.</text>
</comment>
<gene>
    <name evidence="2" type="ORF">P4I72_26675</name>
</gene>
<proteinExistence type="predicted"/>
<organism evidence="2 3">
    <name type="scientific">Paenibacillus alba</name>
    <dbReference type="NCBI Taxonomy" id="1197127"/>
    <lineage>
        <taxon>Bacteria</taxon>
        <taxon>Bacillati</taxon>
        <taxon>Bacillota</taxon>
        <taxon>Bacilli</taxon>
        <taxon>Bacillales</taxon>
        <taxon>Paenibacillaceae</taxon>
        <taxon>Paenibacillus</taxon>
    </lineage>
</organism>
<evidence type="ECO:0000313" key="2">
    <source>
        <dbReference type="EMBL" id="MEC0230686.1"/>
    </source>
</evidence>
<dbReference type="RefSeq" id="WP_326074716.1">
    <property type="nucleotide sequence ID" value="NZ_JARLKY010000079.1"/>
</dbReference>
<protein>
    <submittedName>
        <fullName evidence="2">Uncharacterized protein</fullName>
    </submittedName>
</protein>
<keyword evidence="3" id="KW-1185">Reference proteome</keyword>
<feature type="region of interest" description="Disordered" evidence="1">
    <location>
        <begin position="28"/>
        <end position="50"/>
    </location>
</feature>
<reference evidence="2 3" key="1">
    <citation type="submission" date="2023-03" db="EMBL/GenBank/DDBJ databases">
        <title>Bacillus Genome Sequencing.</title>
        <authorList>
            <person name="Dunlap C."/>
        </authorList>
    </citation>
    <scope>NUCLEOTIDE SEQUENCE [LARGE SCALE GENOMIC DNA]</scope>
    <source>
        <strain evidence="2 3">BD-533</strain>
    </source>
</reference>
<evidence type="ECO:0000256" key="1">
    <source>
        <dbReference type="SAM" id="MobiDB-lite"/>
    </source>
</evidence>